<sequence length="60" mass="6123">MSRAVSAGDAARVVTGSGLGGALLRHGSLQGSWSGGSAVENVRERANAPDDHLKWQPSHG</sequence>
<comment type="caution">
    <text evidence="1">The sequence shown here is derived from an EMBL/GenBank/DDBJ whole genome shotgun (WGS) entry which is preliminary data.</text>
</comment>
<dbReference type="EMBL" id="MIGB01000001">
    <property type="protein sequence ID" value="OSY43962.1"/>
    <property type="molecule type" value="Genomic_DNA"/>
</dbReference>
<evidence type="ECO:0000313" key="1">
    <source>
        <dbReference type="EMBL" id="OSY43962.1"/>
    </source>
</evidence>
<proteinExistence type="predicted"/>
<accession>A0A1Y2N914</accession>
<protein>
    <submittedName>
        <fullName evidence="1">Uncharacterized protein</fullName>
    </submittedName>
</protein>
<gene>
    <name evidence="1" type="ORF">BG845_00082</name>
</gene>
<organism evidence="1 2">
    <name type="scientific">Pseudonocardia autotrophica</name>
    <name type="common">Amycolata autotrophica</name>
    <name type="synonym">Nocardia autotrophica</name>
    <dbReference type="NCBI Taxonomy" id="2074"/>
    <lineage>
        <taxon>Bacteria</taxon>
        <taxon>Bacillati</taxon>
        <taxon>Actinomycetota</taxon>
        <taxon>Actinomycetes</taxon>
        <taxon>Pseudonocardiales</taxon>
        <taxon>Pseudonocardiaceae</taxon>
        <taxon>Pseudonocardia</taxon>
    </lineage>
</organism>
<dbReference type="Proteomes" id="UP000194360">
    <property type="component" value="Unassembled WGS sequence"/>
</dbReference>
<evidence type="ECO:0000313" key="2">
    <source>
        <dbReference type="Proteomes" id="UP000194360"/>
    </source>
</evidence>
<name>A0A1Y2N914_PSEAH</name>
<dbReference type="AlphaFoldDB" id="A0A1Y2N914"/>
<keyword evidence="2" id="KW-1185">Reference proteome</keyword>
<reference evidence="1 2" key="1">
    <citation type="submission" date="2016-09" db="EMBL/GenBank/DDBJ databases">
        <title>Pseudonocardia autotrophica DSM535, a candidate organism with high potential of specific P450 cytochromes.</title>
        <authorList>
            <person name="Grumaz C."/>
            <person name="Vainshtein Y."/>
            <person name="Kirstahler P."/>
            <person name="Sohn K."/>
        </authorList>
    </citation>
    <scope>NUCLEOTIDE SEQUENCE [LARGE SCALE GENOMIC DNA]</scope>
    <source>
        <strain evidence="1 2">DSM 535</strain>
    </source>
</reference>